<comment type="caution">
    <text evidence="1">The sequence shown here is derived from an EMBL/GenBank/DDBJ whole genome shotgun (WGS) entry which is preliminary data.</text>
</comment>
<proteinExistence type="predicted"/>
<gene>
    <name evidence="1" type="ORF">DPMN_120275</name>
</gene>
<dbReference type="AlphaFoldDB" id="A0A9D4JQ04"/>
<sequence length="54" mass="6221">MVLAFASIDFGTTYSGWAYSFTHDYNKDPKDIKDKDWSAEEYMSNKGNPDIHVL</sequence>
<protein>
    <submittedName>
        <fullName evidence="1">Uncharacterized protein</fullName>
    </submittedName>
</protein>
<name>A0A9D4JQ04_DREPO</name>
<evidence type="ECO:0000313" key="1">
    <source>
        <dbReference type="EMBL" id="KAH3818554.1"/>
    </source>
</evidence>
<reference evidence="1" key="2">
    <citation type="submission" date="2020-11" db="EMBL/GenBank/DDBJ databases">
        <authorList>
            <person name="McCartney M.A."/>
            <person name="Auch B."/>
            <person name="Kono T."/>
            <person name="Mallez S."/>
            <person name="Becker A."/>
            <person name="Gohl D.M."/>
            <person name="Silverstein K.A.T."/>
            <person name="Koren S."/>
            <person name="Bechman K.B."/>
            <person name="Herman A."/>
            <person name="Abrahante J.E."/>
            <person name="Garbe J."/>
        </authorList>
    </citation>
    <scope>NUCLEOTIDE SEQUENCE</scope>
    <source>
        <strain evidence="1">Duluth1</strain>
        <tissue evidence="1">Whole animal</tissue>
    </source>
</reference>
<organism evidence="1 2">
    <name type="scientific">Dreissena polymorpha</name>
    <name type="common">Zebra mussel</name>
    <name type="synonym">Mytilus polymorpha</name>
    <dbReference type="NCBI Taxonomy" id="45954"/>
    <lineage>
        <taxon>Eukaryota</taxon>
        <taxon>Metazoa</taxon>
        <taxon>Spiralia</taxon>
        <taxon>Lophotrochozoa</taxon>
        <taxon>Mollusca</taxon>
        <taxon>Bivalvia</taxon>
        <taxon>Autobranchia</taxon>
        <taxon>Heteroconchia</taxon>
        <taxon>Euheterodonta</taxon>
        <taxon>Imparidentia</taxon>
        <taxon>Neoheterodontei</taxon>
        <taxon>Myida</taxon>
        <taxon>Dreissenoidea</taxon>
        <taxon>Dreissenidae</taxon>
        <taxon>Dreissena</taxon>
    </lineage>
</organism>
<evidence type="ECO:0000313" key="2">
    <source>
        <dbReference type="Proteomes" id="UP000828390"/>
    </source>
</evidence>
<accession>A0A9D4JQ04</accession>
<reference evidence="1" key="1">
    <citation type="journal article" date="2019" name="bioRxiv">
        <title>The Genome of the Zebra Mussel, Dreissena polymorpha: A Resource for Invasive Species Research.</title>
        <authorList>
            <person name="McCartney M.A."/>
            <person name="Auch B."/>
            <person name="Kono T."/>
            <person name="Mallez S."/>
            <person name="Zhang Y."/>
            <person name="Obille A."/>
            <person name="Becker A."/>
            <person name="Abrahante J.E."/>
            <person name="Garbe J."/>
            <person name="Badalamenti J.P."/>
            <person name="Herman A."/>
            <person name="Mangelson H."/>
            <person name="Liachko I."/>
            <person name="Sullivan S."/>
            <person name="Sone E.D."/>
            <person name="Koren S."/>
            <person name="Silverstein K.A.T."/>
            <person name="Beckman K.B."/>
            <person name="Gohl D.M."/>
        </authorList>
    </citation>
    <scope>NUCLEOTIDE SEQUENCE</scope>
    <source>
        <strain evidence="1">Duluth1</strain>
        <tissue evidence="1">Whole animal</tissue>
    </source>
</reference>
<keyword evidence="2" id="KW-1185">Reference proteome</keyword>
<dbReference type="Proteomes" id="UP000828390">
    <property type="component" value="Unassembled WGS sequence"/>
</dbReference>
<dbReference type="EMBL" id="JAIWYP010000005">
    <property type="protein sequence ID" value="KAH3818554.1"/>
    <property type="molecule type" value="Genomic_DNA"/>
</dbReference>